<gene>
    <name evidence="1" type="ORF">Daesc_003219</name>
</gene>
<name>A0AAX6MSH4_9PEZI</name>
<comment type="caution">
    <text evidence="1">The sequence shown here is derived from an EMBL/GenBank/DDBJ whole genome shotgun (WGS) entry which is preliminary data.</text>
</comment>
<accession>A0AAX6MSH4</accession>
<protein>
    <submittedName>
        <fullName evidence="1">Uncharacterized protein</fullName>
    </submittedName>
</protein>
<sequence length="97" mass="10599">MAFTSSDDLSSMTAGVGVNNRVMKPLDTYAVDDPAAGHFLGYARARKSKEDVNDAAILTRGLERFPLVNVNVDVRTWGPHLRRNVMYDVGGILVSFA</sequence>
<evidence type="ECO:0000313" key="2">
    <source>
        <dbReference type="Proteomes" id="UP001369815"/>
    </source>
</evidence>
<dbReference type="AlphaFoldDB" id="A0AAX6MSH4"/>
<reference evidence="1 2" key="1">
    <citation type="journal article" date="2024" name="Front Chem Biol">
        <title>Unveiling the potential of Daldinia eschscholtzii MFLUCC 19-0629 through bioactivity and bioinformatics studies for enhanced sustainable agriculture production.</title>
        <authorList>
            <person name="Brooks S."/>
            <person name="Weaver J.A."/>
            <person name="Klomchit A."/>
            <person name="Alharthi S.A."/>
            <person name="Onlamun T."/>
            <person name="Nurani R."/>
            <person name="Vong T.K."/>
            <person name="Alberti F."/>
            <person name="Greco C."/>
        </authorList>
    </citation>
    <scope>NUCLEOTIDE SEQUENCE [LARGE SCALE GENOMIC DNA]</scope>
    <source>
        <strain evidence="1">MFLUCC 19-0629</strain>
    </source>
</reference>
<dbReference type="EMBL" id="JBANMG010000003">
    <property type="protein sequence ID" value="KAK6955579.1"/>
    <property type="molecule type" value="Genomic_DNA"/>
</dbReference>
<organism evidence="1 2">
    <name type="scientific">Daldinia eschscholtzii</name>
    <dbReference type="NCBI Taxonomy" id="292717"/>
    <lineage>
        <taxon>Eukaryota</taxon>
        <taxon>Fungi</taxon>
        <taxon>Dikarya</taxon>
        <taxon>Ascomycota</taxon>
        <taxon>Pezizomycotina</taxon>
        <taxon>Sordariomycetes</taxon>
        <taxon>Xylariomycetidae</taxon>
        <taxon>Xylariales</taxon>
        <taxon>Hypoxylaceae</taxon>
        <taxon>Daldinia</taxon>
    </lineage>
</organism>
<evidence type="ECO:0000313" key="1">
    <source>
        <dbReference type="EMBL" id="KAK6955579.1"/>
    </source>
</evidence>
<proteinExistence type="predicted"/>
<keyword evidence="2" id="KW-1185">Reference proteome</keyword>
<dbReference type="Proteomes" id="UP001369815">
    <property type="component" value="Unassembled WGS sequence"/>
</dbReference>